<feature type="compositionally biased region" description="Pro residues" evidence="1">
    <location>
        <begin position="225"/>
        <end position="235"/>
    </location>
</feature>
<dbReference type="OrthoDB" id="435520at2759"/>
<feature type="region of interest" description="Disordered" evidence="1">
    <location>
        <begin position="334"/>
        <end position="381"/>
    </location>
</feature>
<name>A0A9P7JZ93_9AGAM</name>
<dbReference type="GeneID" id="64697648"/>
<dbReference type="RefSeq" id="XP_041298330.1">
    <property type="nucleotide sequence ID" value="XM_041435389.1"/>
</dbReference>
<feature type="compositionally biased region" description="Polar residues" evidence="1">
    <location>
        <begin position="725"/>
        <end position="741"/>
    </location>
</feature>
<dbReference type="PANTHER" id="PTHR43433">
    <property type="entry name" value="HYDROLASE, ALPHA/BETA FOLD FAMILY PROTEIN"/>
    <property type="match status" value="1"/>
</dbReference>
<gene>
    <name evidence="2" type="ORF">F5147DRAFT_668767</name>
</gene>
<feature type="region of interest" description="Disordered" evidence="1">
    <location>
        <begin position="207"/>
        <end position="286"/>
    </location>
</feature>
<feature type="region of interest" description="Disordered" evidence="1">
    <location>
        <begin position="725"/>
        <end position="902"/>
    </location>
</feature>
<feature type="region of interest" description="Disordered" evidence="1">
    <location>
        <begin position="114"/>
        <end position="141"/>
    </location>
</feature>
<evidence type="ECO:0008006" key="4">
    <source>
        <dbReference type="Google" id="ProtNLM"/>
    </source>
</evidence>
<feature type="region of interest" description="Disordered" evidence="1">
    <location>
        <begin position="1"/>
        <end position="51"/>
    </location>
</feature>
<feature type="compositionally biased region" description="Basic and acidic residues" evidence="1">
    <location>
        <begin position="340"/>
        <end position="356"/>
    </location>
</feature>
<dbReference type="AlphaFoldDB" id="A0A9P7JZ93"/>
<feature type="region of interest" description="Disordered" evidence="1">
    <location>
        <begin position="667"/>
        <end position="693"/>
    </location>
</feature>
<dbReference type="SUPFAM" id="SSF53474">
    <property type="entry name" value="alpha/beta-Hydrolases"/>
    <property type="match status" value="1"/>
</dbReference>
<evidence type="ECO:0000256" key="1">
    <source>
        <dbReference type="SAM" id="MobiDB-lite"/>
    </source>
</evidence>
<dbReference type="InterPro" id="IPR050471">
    <property type="entry name" value="AB_hydrolase"/>
</dbReference>
<protein>
    <recommendedName>
        <fullName evidence="4">Alpha/beta-hydrolase</fullName>
    </recommendedName>
</protein>
<organism evidence="2 3">
    <name type="scientific">Suillus discolor</name>
    <dbReference type="NCBI Taxonomy" id="1912936"/>
    <lineage>
        <taxon>Eukaryota</taxon>
        <taxon>Fungi</taxon>
        <taxon>Dikarya</taxon>
        <taxon>Basidiomycota</taxon>
        <taxon>Agaricomycotina</taxon>
        <taxon>Agaricomycetes</taxon>
        <taxon>Agaricomycetidae</taxon>
        <taxon>Boletales</taxon>
        <taxon>Suillineae</taxon>
        <taxon>Suillaceae</taxon>
        <taxon>Suillus</taxon>
    </lineage>
</organism>
<dbReference type="Gene3D" id="3.40.50.1820">
    <property type="entry name" value="alpha/beta hydrolase"/>
    <property type="match status" value="2"/>
</dbReference>
<keyword evidence="3" id="KW-1185">Reference proteome</keyword>
<feature type="compositionally biased region" description="Polar residues" evidence="1">
    <location>
        <begin position="668"/>
        <end position="693"/>
    </location>
</feature>
<comment type="caution">
    <text evidence="2">The sequence shown here is derived from an EMBL/GenBank/DDBJ whole genome shotgun (WGS) entry which is preliminary data.</text>
</comment>
<dbReference type="Proteomes" id="UP000823399">
    <property type="component" value="Unassembled WGS sequence"/>
</dbReference>
<sequence>MSNSNTSMGTDRPLRKPNRDPLLSSRRDVHRPTISSDAKHPSPAPIRVSPDCFDIHSRSQLSPGRTFHAHDLLRKHSRKFDQDKGKEKEKTTQLSYAFPTVDLALEVPDFSSGGDITPRIPRHRTRTGPSSAKSKWKETPVPSLRLSVETSSFAESPPQTPLNSSSIRNYSLSHFPVVVSAPVSGVEAMDALVDGMNGFTMEDFFGKSSSSRSRFGNNARHHPLYQPPLPIPPPGVVLGRGKSRRQDKIVPSDEDEDEPRPSPPTRRTRRARLRPGSAQKGSSSTITVDSGLYEVTSSVLDDSVDDLPVALVQPPERPRTVVPSISEIIRNHAPASAQNRFREPQKHVPSDIHTDGHTNGVENEESEAELLTPDTEAEPLGRSSLDSIADEVRRTYHNQKKSHIVPPLASPRAPPLTAMPSNMSDSSSGRLRRAPSDVYSYSSTASARNSQYSLDLIPISISPTSVPQAIAEYLRSARLTTLLKLTRSPHASLDHPLTVSLADMGDPNGFPLVVFLGLGCVRHIMGLYDEMADCLGLRLIAIDRWGLGRTEIPHSKSARGIMEWAAAVEEVLDQLKINECSIIAHSAGAPYALAFANRVPNRIRGDLCLLAPWIGGSESGGYRWLKYVPNGILKTAQAAEWKIQAWMIGKPPTVAYRGIGYTAPLSPRFQNGKSTSGNGVEPSSQPQSPGRNTIYLSDITKRRMSLGSVLSSDYDDLRDFDGRFGSQSTLGARSMTQQSRGKPSRGILGRLKASKAISQPPSPAIESPPTSTVGKTLKTLRSMGSLTGKSSFPPNTHKKTDVPSPQLPQPLSLDTGLGLGEIDWDATKVRSSPSPIPTPPPLVKPTKPVEFKLPFDKPPLQLLPRQTGQRSISFSASTTSVSRLSPPSVPSSPPASTLSSPHLSVQTTSTAYQTALANALIAASHAEASKGTHSDLLQILNHDNRPWGFSYNDFPHKVQVWYGDKDEKIAENAVRWMEKAMGEDRCHVKVVKGADHALMYKSSVVVEVLERVREFW</sequence>
<feature type="compositionally biased region" description="Low complexity" evidence="1">
    <location>
        <begin position="871"/>
        <end position="886"/>
    </location>
</feature>
<proteinExistence type="predicted"/>
<accession>A0A9P7JZ93</accession>
<feature type="compositionally biased region" description="Polar residues" evidence="1">
    <location>
        <begin position="782"/>
        <end position="794"/>
    </location>
</feature>
<feature type="compositionally biased region" description="Pro residues" evidence="1">
    <location>
        <begin position="834"/>
        <end position="843"/>
    </location>
</feature>
<dbReference type="EMBL" id="JABBWM010000004">
    <property type="protein sequence ID" value="KAG2117813.1"/>
    <property type="molecule type" value="Genomic_DNA"/>
</dbReference>
<evidence type="ECO:0000313" key="2">
    <source>
        <dbReference type="EMBL" id="KAG2117813.1"/>
    </source>
</evidence>
<reference evidence="2" key="1">
    <citation type="journal article" date="2020" name="New Phytol.">
        <title>Comparative genomics reveals dynamic genome evolution in host specialist ectomycorrhizal fungi.</title>
        <authorList>
            <person name="Lofgren L.A."/>
            <person name="Nguyen N.H."/>
            <person name="Vilgalys R."/>
            <person name="Ruytinx J."/>
            <person name="Liao H.L."/>
            <person name="Branco S."/>
            <person name="Kuo A."/>
            <person name="LaButti K."/>
            <person name="Lipzen A."/>
            <person name="Andreopoulos W."/>
            <person name="Pangilinan J."/>
            <person name="Riley R."/>
            <person name="Hundley H."/>
            <person name="Na H."/>
            <person name="Barry K."/>
            <person name="Grigoriev I.V."/>
            <person name="Stajich J.E."/>
            <person name="Kennedy P.G."/>
        </authorList>
    </citation>
    <scope>NUCLEOTIDE SEQUENCE</scope>
    <source>
        <strain evidence="2">FC423</strain>
    </source>
</reference>
<evidence type="ECO:0000313" key="3">
    <source>
        <dbReference type="Proteomes" id="UP000823399"/>
    </source>
</evidence>
<feature type="compositionally biased region" description="Basic and acidic residues" evidence="1">
    <location>
        <begin position="12"/>
        <end position="31"/>
    </location>
</feature>
<dbReference type="PANTHER" id="PTHR43433:SF10">
    <property type="entry name" value="AB HYDROLASE-1 DOMAIN-CONTAINING PROTEIN"/>
    <property type="match status" value="1"/>
</dbReference>
<dbReference type="InterPro" id="IPR029058">
    <property type="entry name" value="AB_hydrolase_fold"/>
</dbReference>